<evidence type="ECO:0000313" key="6">
    <source>
        <dbReference type="Proteomes" id="UP000654075"/>
    </source>
</evidence>
<proteinExistence type="predicted"/>
<name>A0A813L9Z8_POLGL</name>
<feature type="region of interest" description="Disordered" evidence="1">
    <location>
        <begin position="224"/>
        <end position="256"/>
    </location>
</feature>
<keyword evidence="2" id="KW-0472">Membrane</keyword>
<evidence type="ECO:0000313" key="4">
    <source>
        <dbReference type="EMBL" id="CAE8721020.1"/>
    </source>
</evidence>
<dbReference type="SUPFAM" id="SSF53474">
    <property type="entry name" value="alpha/beta-Hydrolases"/>
    <property type="match status" value="1"/>
</dbReference>
<accession>A0A813L9Z8</accession>
<reference evidence="4" key="1">
    <citation type="submission" date="2021-02" db="EMBL/GenBank/DDBJ databases">
        <authorList>
            <person name="Dougan E. K."/>
            <person name="Rhodes N."/>
            <person name="Thang M."/>
            <person name="Chan C."/>
        </authorList>
    </citation>
    <scope>NUCLEOTIDE SEQUENCE</scope>
</reference>
<feature type="compositionally biased region" description="Basic residues" evidence="1">
    <location>
        <begin position="245"/>
        <end position="256"/>
    </location>
</feature>
<evidence type="ECO:0000256" key="2">
    <source>
        <dbReference type="SAM" id="Phobius"/>
    </source>
</evidence>
<keyword evidence="6" id="KW-1185">Reference proteome</keyword>
<dbReference type="EMBL" id="CAJNNW010033945">
    <property type="protein sequence ID" value="CAE8721020.1"/>
    <property type="molecule type" value="Genomic_DNA"/>
</dbReference>
<sequence>MEGGGGMNIFLMAGPVLAKALLLPPLGTILGAMVGAAAGLVFGSGLALLTFGMSLAVSPVLGAFLGGLLGGSAGCFMGLRLCFGRVEASLLYHPRRYKDQELLPDSVWQLGAQLYASEKLSYSVRNWRGSSFPQSALLLKPQSGDVDVLWVLFGGNAMLATDWLPFCTRLLTARGASPKLPGVAFLLVDYPGYGSNLGEPTPGSILKGSCEAIRAALLQIKGSTGIARDPPAGPQPRSCRGRSAGGRRQKPGHPSS</sequence>
<keyword evidence="2" id="KW-0812">Transmembrane</keyword>
<comment type="caution">
    <text evidence="4">The sequence shown here is derived from an EMBL/GenBank/DDBJ whole genome shotgun (WGS) entry which is preliminary data.</text>
</comment>
<protein>
    <submittedName>
        <fullName evidence="4">Uncharacterized protein</fullName>
    </submittedName>
</protein>
<gene>
    <name evidence="3" type="ORF">PGLA1383_LOCUS46153</name>
    <name evidence="4" type="ORF">PGLA2088_LOCUS41682</name>
</gene>
<keyword evidence="2" id="KW-1133">Transmembrane helix</keyword>
<dbReference type="Proteomes" id="UP000626109">
    <property type="component" value="Unassembled WGS sequence"/>
</dbReference>
<feature type="transmembrane region" description="Helical" evidence="2">
    <location>
        <begin position="30"/>
        <end position="55"/>
    </location>
</feature>
<evidence type="ECO:0000256" key="1">
    <source>
        <dbReference type="SAM" id="MobiDB-lite"/>
    </source>
</evidence>
<dbReference type="EMBL" id="CAJNNV010029694">
    <property type="protein sequence ID" value="CAE8629726.1"/>
    <property type="molecule type" value="Genomic_DNA"/>
</dbReference>
<dbReference type="Proteomes" id="UP000654075">
    <property type="component" value="Unassembled WGS sequence"/>
</dbReference>
<dbReference type="InterPro" id="IPR029058">
    <property type="entry name" value="AB_hydrolase_fold"/>
</dbReference>
<evidence type="ECO:0000313" key="5">
    <source>
        <dbReference type="Proteomes" id="UP000626109"/>
    </source>
</evidence>
<organism evidence="4 5">
    <name type="scientific">Polarella glacialis</name>
    <name type="common">Dinoflagellate</name>
    <dbReference type="NCBI Taxonomy" id="89957"/>
    <lineage>
        <taxon>Eukaryota</taxon>
        <taxon>Sar</taxon>
        <taxon>Alveolata</taxon>
        <taxon>Dinophyceae</taxon>
        <taxon>Suessiales</taxon>
        <taxon>Suessiaceae</taxon>
        <taxon>Polarella</taxon>
    </lineage>
</organism>
<dbReference type="AlphaFoldDB" id="A0A813L9Z8"/>
<dbReference type="OrthoDB" id="349480at2759"/>
<evidence type="ECO:0000313" key="3">
    <source>
        <dbReference type="EMBL" id="CAE8629726.1"/>
    </source>
</evidence>